<dbReference type="Proteomes" id="UP000807306">
    <property type="component" value="Unassembled WGS sequence"/>
</dbReference>
<dbReference type="InterPro" id="IPR023128">
    <property type="entry name" value="Prot_N_Gln_amidohydro_ab_roll"/>
</dbReference>
<comment type="function">
    <text evidence="8">Mediates the side-chain deamidation of N-terminal glutamine residues to glutamate, an important step in N-end rule pathway of protein degradation. Conversion of the resulting N-terminal glutamine to glutamate renders the protein susceptible to arginylation, polyubiquitination and degradation as specified by the N-end rule. Does not act on substrates with internal or C-terminal glutamine and does not act on non-glutamine residues in any position.</text>
</comment>
<dbReference type="GO" id="GO:0005634">
    <property type="term" value="C:nucleus"/>
    <property type="evidence" value="ECO:0007669"/>
    <property type="project" value="TreeGrafter"/>
</dbReference>
<evidence type="ECO:0000256" key="4">
    <source>
        <dbReference type="ARBA" id="ARBA00021247"/>
    </source>
</evidence>
<reference evidence="10" key="1">
    <citation type="submission" date="2020-11" db="EMBL/GenBank/DDBJ databases">
        <authorList>
            <consortium name="DOE Joint Genome Institute"/>
            <person name="Ahrendt S."/>
            <person name="Riley R."/>
            <person name="Andreopoulos W."/>
            <person name="Labutti K."/>
            <person name="Pangilinan J."/>
            <person name="Ruiz-Duenas F.J."/>
            <person name="Barrasa J.M."/>
            <person name="Sanchez-Garcia M."/>
            <person name="Camarero S."/>
            <person name="Miyauchi S."/>
            <person name="Serrano A."/>
            <person name="Linde D."/>
            <person name="Babiker R."/>
            <person name="Drula E."/>
            <person name="Ayuso-Fernandez I."/>
            <person name="Pacheco R."/>
            <person name="Padilla G."/>
            <person name="Ferreira P."/>
            <person name="Barriuso J."/>
            <person name="Kellner H."/>
            <person name="Castanera R."/>
            <person name="Alfaro M."/>
            <person name="Ramirez L."/>
            <person name="Pisabarro A.G."/>
            <person name="Kuo A."/>
            <person name="Tritt A."/>
            <person name="Lipzen A."/>
            <person name="He G."/>
            <person name="Yan M."/>
            <person name="Ng V."/>
            <person name="Cullen D."/>
            <person name="Martin F."/>
            <person name="Rosso M.-N."/>
            <person name="Henrissat B."/>
            <person name="Hibbett D."/>
            <person name="Martinez A.T."/>
            <person name="Grigoriev I.V."/>
        </authorList>
    </citation>
    <scope>NUCLEOTIDE SEQUENCE</scope>
    <source>
        <strain evidence="10">CBS 506.95</strain>
    </source>
</reference>
<evidence type="ECO:0000256" key="8">
    <source>
        <dbReference type="RuleBase" id="RU367082"/>
    </source>
</evidence>
<evidence type="ECO:0000256" key="2">
    <source>
        <dbReference type="ARBA" id="ARBA00011245"/>
    </source>
</evidence>
<evidence type="ECO:0000256" key="1">
    <source>
        <dbReference type="ARBA" id="ARBA00008985"/>
    </source>
</evidence>
<comment type="subunit">
    <text evidence="2 8">Monomer.</text>
</comment>
<evidence type="ECO:0000256" key="7">
    <source>
        <dbReference type="ARBA" id="ARBA00048768"/>
    </source>
</evidence>
<sequence length="214" mass="23982">MIPPSIPQDSVYTSCYCEENVYMLSKSFSSDPEITKIWDPFVVFISNSSKTVALWSQKAAPKPDGPVVWDYHVVLILKSKIFQYESHGTDSGLQHDAWVYDFDTTLENPSNFQEYVMHTFSDGLPPSFQSLFRVISASDFLEFFASDRSHMLVTAHGPDISADGGISTNISRYYSPPPLYHPIQGSAAAANGVIHNLMSHYVDMNRRDLDDLGV</sequence>
<dbReference type="EMBL" id="MU157828">
    <property type="protein sequence ID" value="KAF9533441.1"/>
    <property type="molecule type" value="Genomic_DNA"/>
</dbReference>
<dbReference type="Pfam" id="PF09764">
    <property type="entry name" value="Nt_Gln_amidase"/>
    <property type="match status" value="1"/>
</dbReference>
<feature type="domain" description="Protein N-terminal glutamine amidohydrolase alpha beta roll" evidence="9">
    <location>
        <begin position="12"/>
        <end position="213"/>
    </location>
</feature>
<comment type="catalytic activity">
    <reaction evidence="7 8">
        <text>N-terminal L-glutaminyl-[protein] + H2O = N-terminal L-glutamyl-[protein] + NH4(+)</text>
        <dbReference type="Rhea" id="RHEA:50680"/>
        <dbReference type="Rhea" id="RHEA-COMP:12668"/>
        <dbReference type="Rhea" id="RHEA-COMP:12777"/>
        <dbReference type="ChEBI" id="CHEBI:15377"/>
        <dbReference type="ChEBI" id="CHEBI:28938"/>
        <dbReference type="ChEBI" id="CHEBI:64721"/>
        <dbReference type="ChEBI" id="CHEBI:64722"/>
        <dbReference type="EC" id="3.5.1.122"/>
    </reaction>
</comment>
<proteinExistence type="inferred from homology"/>
<dbReference type="PANTHER" id="PTHR13035:SF0">
    <property type="entry name" value="PROTEIN N-TERMINAL GLUTAMINE AMIDOHYDROLASE"/>
    <property type="match status" value="1"/>
</dbReference>
<keyword evidence="5 8" id="KW-0378">Hydrolase</keyword>
<dbReference type="GO" id="GO:0005829">
    <property type="term" value="C:cytosol"/>
    <property type="evidence" value="ECO:0007669"/>
    <property type="project" value="TreeGrafter"/>
</dbReference>
<evidence type="ECO:0000256" key="5">
    <source>
        <dbReference type="ARBA" id="ARBA00022801"/>
    </source>
</evidence>
<organism evidence="10 11">
    <name type="scientific">Crepidotus variabilis</name>
    <dbReference type="NCBI Taxonomy" id="179855"/>
    <lineage>
        <taxon>Eukaryota</taxon>
        <taxon>Fungi</taxon>
        <taxon>Dikarya</taxon>
        <taxon>Basidiomycota</taxon>
        <taxon>Agaricomycotina</taxon>
        <taxon>Agaricomycetes</taxon>
        <taxon>Agaricomycetidae</taxon>
        <taxon>Agaricales</taxon>
        <taxon>Agaricineae</taxon>
        <taxon>Crepidotaceae</taxon>
        <taxon>Crepidotus</taxon>
    </lineage>
</organism>
<comment type="similarity">
    <text evidence="1 8">Belongs to the NTAQ1 family.</text>
</comment>
<dbReference type="GO" id="GO:0008418">
    <property type="term" value="F:protein-N-terminal asparagine amidohydrolase activity"/>
    <property type="evidence" value="ECO:0007669"/>
    <property type="project" value="UniProtKB-UniRule"/>
</dbReference>
<dbReference type="OrthoDB" id="191192at2759"/>
<name>A0A9P6EP80_9AGAR</name>
<evidence type="ECO:0000313" key="10">
    <source>
        <dbReference type="EMBL" id="KAF9533441.1"/>
    </source>
</evidence>
<protein>
    <recommendedName>
        <fullName evidence="4 8">Protein N-terminal glutamine amidohydrolase</fullName>
        <ecNumber evidence="3 8">3.5.1.122</ecNumber>
    </recommendedName>
    <alternativeName>
        <fullName evidence="6 8">Protein NH2-terminal glutamine deamidase</fullName>
    </alternativeName>
</protein>
<dbReference type="EC" id="3.5.1.122" evidence="3 8"/>
<dbReference type="PANTHER" id="PTHR13035">
    <property type="entry name" value="PROTEIN N-TERMINAL GLUTAMINE AMIDOHYDROLASE"/>
    <property type="match status" value="1"/>
</dbReference>
<evidence type="ECO:0000256" key="6">
    <source>
        <dbReference type="ARBA" id="ARBA00029677"/>
    </source>
</evidence>
<feature type="non-terminal residue" evidence="10">
    <location>
        <position position="214"/>
    </location>
</feature>
<dbReference type="InterPro" id="IPR039733">
    <property type="entry name" value="NTAQ1"/>
</dbReference>
<evidence type="ECO:0000259" key="9">
    <source>
        <dbReference type="Pfam" id="PF09764"/>
    </source>
</evidence>
<dbReference type="Gene3D" id="3.10.620.10">
    <property type="entry name" value="Protein N-terminal glutamine amidohydrolase, alpha beta roll"/>
    <property type="match status" value="1"/>
</dbReference>
<evidence type="ECO:0000313" key="11">
    <source>
        <dbReference type="Proteomes" id="UP000807306"/>
    </source>
</evidence>
<comment type="caution">
    <text evidence="10">The sequence shown here is derived from an EMBL/GenBank/DDBJ whole genome shotgun (WGS) entry which is preliminary data.</text>
</comment>
<dbReference type="AlphaFoldDB" id="A0A9P6EP80"/>
<gene>
    <name evidence="10" type="ORF">CPB83DRAFT_805392</name>
</gene>
<dbReference type="GO" id="GO:0070773">
    <property type="term" value="F:protein-N-terminal glutamine amidohydrolase activity"/>
    <property type="evidence" value="ECO:0007669"/>
    <property type="project" value="UniProtKB-UniRule"/>
</dbReference>
<dbReference type="InterPro" id="IPR037132">
    <property type="entry name" value="N_Gln_amidohydro_ab_roll_sf"/>
</dbReference>
<accession>A0A9P6EP80</accession>
<evidence type="ECO:0000256" key="3">
    <source>
        <dbReference type="ARBA" id="ARBA00012718"/>
    </source>
</evidence>
<keyword evidence="11" id="KW-1185">Reference proteome</keyword>